<comment type="caution">
    <text evidence="1">The sequence shown here is derived from an EMBL/GenBank/DDBJ whole genome shotgun (WGS) entry which is preliminary data.</text>
</comment>
<dbReference type="PANTHER" id="PTHR38847">
    <property type="match status" value="1"/>
</dbReference>
<dbReference type="Proteomes" id="UP000542674">
    <property type="component" value="Unassembled WGS sequence"/>
</dbReference>
<dbReference type="RefSeq" id="WP_184670902.1">
    <property type="nucleotide sequence ID" value="NZ_BAABAI010000022.1"/>
</dbReference>
<dbReference type="AlphaFoldDB" id="A0A7W7WXK0"/>
<dbReference type="EMBL" id="JACHJS010000001">
    <property type="protein sequence ID" value="MBB4966708.1"/>
    <property type="molecule type" value="Genomic_DNA"/>
</dbReference>
<dbReference type="Pfam" id="PF14273">
    <property type="entry name" value="DUF4360"/>
    <property type="match status" value="1"/>
</dbReference>
<proteinExistence type="predicted"/>
<dbReference type="PANTHER" id="PTHR38847:SF1">
    <property type="entry name" value="PSEUDOURIDINE SYNTHASE RSUA_RLUA-LIKE DOMAIN-CONTAINING PROTEIN"/>
    <property type="match status" value="1"/>
</dbReference>
<evidence type="ECO:0000313" key="1">
    <source>
        <dbReference type="EMBL" id="MBB4966708.1"/>
    </source>
</evidence>
<gene>
    <name evidence="1" type="ORF">F4559_004067</name>
</gene>
<evidence type="ECO:0008006" key="3">
    <source>
        <dbReference type="Google" id="ProtNLM"/>
    </source>
</evidence>
<organism evidence="1 2">
    <name type="scientific">Saccharothrix violaceirubra</name>
    <dbReference type="NCBI Taxonomy" id="413306"/>
    <lineage>
        <taxon>Bacteria</taxon>
        <taxon>Bacillati</taxon>
        <taxon>Actinomycetota</taxon>
        <taxon>Actinomycetes</taxon>
        <taxon>Pseudonocardiales</taxon>
        <taxon>Pseudonocardiaceae</taxon>
        <taxon>Saccharothrix</taxon>
    </lineage>
</organism>
<sequence length="200" mass="21479">MLTTATAALLALSALVPTQDVPDAPPLRVEVASINGSGCPAGTAEVTTTDRTFSVSYQAFYAQAGGGANPVEFRRNCQLSLRVSLPDDYTYGLARTSYDGFAHIQDGATALNRVSFYFQGGPTTTAINRSFPGPFTDEWRTAYRPDPADVVYSPCGGTRNLNINAELRIDIGTADREKPNFVLTEASRGGLRAEFTTKHC</sequence>
<evidence type="ECO:0000313" key="2">
    <source>
        <dbReference type="Proteomes" id="UP000542674"/>
    </source>
</evidence>
<accession>A0A7W7WXK0</accession>
<name>A0A7W7WXK0_9PSEU</name>
<protein>
    <recommendedName>
        <fullName evidence="3">DUF4360 domain-containing protein</fullName>
    </recommendedName>
</protein>
<reference evidence="1 2" key="1">
    <citation type="submission" date="2020-08" db="EMBL/GenBank/DDBJ databases">
        <title>Sequencing the genomes of 1000 actinobacteria strains.</title>
        <authorList>
            <person name="Klenk H.-P."/>
        </authorList>
    </citation>
    <scope>NUCLEOTIDE SEQUENCE [LARGE SCALE GENOMIC DNA]</scope>
    <source>
        <strain evidence="1 2">DSM 45084</strain>
    </source>
</reference>
<keyword evidence="2" id="KW-1185">Reference proteome</keyword>
<dbReference type="InterPro" id="IPR025649">
    <property type="entry name" value="DUF4360"/>
</dbReference>